<proteinExistence type="predicted"/>
<gene>
    <name evidence="1" type="ORF">Tci_612204</name>
</gene>
<evidence type="ECO:0000313" key="1">
    <source>
        <dbReference type="EMBL" id="GFA40232.1"/>
    </source>
</evidence>
<organism evidence="1">
    <name type="scientific">Tanacetum cinerariifolium</name>
    <name type="common">Dalmatian daisy</name>
    <name type="synonym">Chrysanthemum cinerariifolium</name>
    <dbReference type="NCBI Taxonomy" id="118510"/>
    <lineage>
        <taxon>Eukaryota</taxon>
        <taxon>Viridiplantae</taxon>
        <taxon>Streptophyta</taxon>
        <taxon>Embryophyta</taxon>
        <taxon>Tracheophyta</taxon>
        <taxon>Spermatophyta</taxon>
        <taxon>Magnoliopsida</taxon>
        <taxon>eudicotyledons</taxon>
        <taxon>Gunneridae</taxon>
        <taxon>Pentapetalae</taxon>
        <taxon>asterids</taxon>
        <taxon>campanulids</taxon>
        <taxon>Asterales</taxon>
        <taxon>Asteraceae</taxon>
        <taxon>Asteroideae</taxon>
        <taxon>Anthemideae</taxon>
        <taxon>Anthemidinae</taxon>
        <taxon>Tanacetum</taxon>
    </lineage>
</organism>
<reference evidence="1" key="1">
    <citation type="journal article" date="2019" name="Sci. Rep.">
        <title>Draft genome of Tanacetum cinerariifolium, the natural source of mosquito coil.</title>
        <authorList>
            <person name="Yamashiro T."/>
            <person name="Shiraishi A."/>
            <person name="Satake H."/>
            <person name="Nakayama K."/>
        </authorList>
    </citation>
    <scope>NUCLEOTIDE SEQUENCE</scope>
</reference>
<comment type="caution">
    <text evidence="1">The sequence shown here is derived from an EMBL/GenBank/DDBJ whole genome shotgun (WGS) entry which is preliminary data.</text>
</comment>
<name>A0A699JLA6_TANCI</name>
<sequence>MVECDWYNLHAHMCMWKFLCELNGLFDDPGYASFNGNQGFFPVLPSFGCKGVAAELWLTLARSLNVR</sequence>
<dbReference type="EMBL" id="BKCJ010417806">
    <property type="protein sequence ID" value="GFA40232.1"/>
    <property type="molecule type" value="Genomic_DNA"/>
</dbReference>
<protein>
    <submittedName>
        <fullName evidence="1">Uncharacterized protein</fullName>
    </submittedName>
</protein>
<accession>A0A699JLA6</accession>
<dbReference type="AlphaFoldDB" id="A0A699JLA6"/>